<evidence type="ECO:0000313" key="2">
    <source>
        <dbReference type="EMBL" id="KKK68110.1"/>
    </source>
</evidence>
<comment type="caution">
    <text evidence="2">The sequence shown here is derived from an EMBL/GenBank/DDBJ whole genome shotgun (WGS) entry which is preliminary data.</text>
</comment>
<dbReference type="AlphaFoldDB" id="A0A0F8Y3F1"/>
<dbReference type="Gene3D" id="3.90.75.10">
    <property type="entry name" value="Homing Intron 3 (I-ppo) Encoded Endonuclease, Chain A"/>
    <property type="match status" value="1"/>
</dbReference>
<feature type="domain" description="HNH nuclease" evidence="1">
    <location>
        <begin position="38"/>
        <end position="81"/>
    </location>
</feature>
<proteinExistence type="predicted"/>
<sequence>MTVKTFWDKVEQTDGCWLWRAYRDKDGYGVFGIGGKNYRAHRFSWMLTRGLIPEGMCVCHTCDNPPCVHPDHLWLGDNRLNTLDRDLKGRQRPPYGERNGITKLTNEDADTIRCRVKNGEKQAQLVREYGSSPAAISNI</sequence>
<gene>
    <name evidence="2" type="ORF">LCGC14_2947330</name>
</gene>
<feature type="non-terminal residue" evidence="2">
    <location>
        <position position="139"/>
    </location>
</feature>
<evidence type="ECO:0000259" key="1">
    <source>
        <dbReference type="Pfam" id="PF13392"/>
    </source>
</evidence>
<dbReference type="InterPro" id="IPR003615">
    <property type="entry name" value="HNH_nuc"/>
</dbReference>
<dbReference type="InterPro" id="IPR044925">
    <property type="entry name" value="His-Me_finger_sf"/>
</dbReference>
<dbReference type="GO" id="GO:0004519">
    <property type="term" value="F:endonuclease activity"/>
    <property type="evidence" value="ECO:0007669"/>
    <property type="project" value="InterPro"/>
</dbReference>
<name>A0A0F8Y3F1_9ZZZZ</name>
<protein>
    <recommendedName>
        <fullName evidence="1">HNH nuclease domain-containing protein</fullName>
    </recommendedName>
</protein>
<dbReference type="InterPro" id="IPR044930">
    <property type="entry name" value="Homing_endonuclease_His-Me"/>
</dbReference>
<accession>A0A0F8Y3F1</accession>
<reference evidence="2" key="1">
    <citation type="journal article" date="2015" name="Nature">
        <title>Complex archaea that bridge the gap between prokaryotes and eukaryotes.</title>
        <authorList>
            <person name="Spang A."/>
            <person name="Saw J.H."/>
            <person name="Jorgensen S.L."/>
            <person name="Zaremba-Niedzwiedzka K."/>
            <person name="Martijn J."/>
            <person name="Lind A.E."/>
            <person name="van Eijk R."/>
            <person name="Schleper C."/>
            <person name="Guy L."/>
            <person name="Ettema T.J."/>
        </authorList>
    </citation>
    <scope>NUCLEOTIDE SEQUENCE</scope>
</reference>
<organism evidence="2">
    <name type="scientific">marine sediment metagenome</name>
    <dbReference type="NCBI Taxonomy" id="412755"/>
    <lineage>
        <taxon>unclassified sequences</taxon>
        <taxon>metagenomes</taxon>
        <taxon>ecological metagenomes</taxon>
    </lineage>
</organism>
<dbReference type="Pfam" id="PF13392">
    <property type="entry name" value="HNH_3"/>
    <property type="match status" value="1"/>
</dbReference>
<dbReference type="EMBL" id="LAZR01059287">
    <property type="protein sequence ID" value="KKK68110.1"/>
    <property type="molecule type" value="Genomic_DNA"/>
</dbReference>
<dbReference type="SUPFAM" id="SSF54060">
    <property type="entry name" value="His-Me finger endonucleases"/>
    <property type="match status" value="1"/>
</dbReference>